<sequence length="187" mass="21668">MSLCFKPLYIANVPRTLEQGIDRLRDVTAFAHVAHEEESLCHSKVVEFFSPGNLLRCPQLRTEHQTYWALYVVVWLFENRISSYAMSALTNLEVHIHMTLRPETTIWELLHKELLRAKIKPGNSVLPLRNFRKTEKNPVILRPTWESDPRPLARQSLLQPLGQRGRRKSSMIFSILGEVRGIVTLTD</sequence>
<organism evidence="1">
    <name type="scientific">Spodoptera frugiperda</name>
    <name type="common">Fall armyworm</name>
    <dbReference type="NCBI Taxonomy" id="7108"/>
    <lineage>
        <taxon>Eukaryota</taxon>
        <taxon>Metazoa</taxon>
        <taxon>Ecdysozoa</taxon>
        <taxon>Arthropoda</taxon>
        <taxon>Hexapoda</taxon>
        <taxon>Insecta</taxon>
        <taxon>Pterygota</taxon>
        <taxon>Neoptera</taxon>
        <taxon>Endopterygota</taxon>
        <taxon>Lepidoptera</taxon>
        <taxon>Glossata</taxon>
        <taxon>Ditrysia</taxon>
        <taxon>Noctuoidea</taxon>
        <taxon>Noctuidae</taxon>
        <taxon>Amphipyrinae</taxon>
        <taxon>Spodoptera</taxon>
    </lineage>
</organism>
<gene>
    <name evidence="1" type="ORF">SFRICE_024406</name>
</gene>
<dbReference type="AlphaFoldDB" id="A0A2H1WEQ5"/>
<protein>
    <submittedName>
        <fullName evidence="1">SFRICE_024406</fullName>
    </submittedName>
</protein>
<name>A0A2H1WEQ5_SPOFR</name>
<accession>A0A2H1WEQ5</accession>
<evidence type="ECO:0000313" key="1">
    <source>
        <dbReference type="EMBL" id="SOQ51565.1"/>
    </source>
</evidence>
<reference evidence="1" key="1">
    <citation type="submission" date="2016-07" db="EMBL/GenBank/DDBJ databases">
        <authorList>
            <person name="Bretaudeau A."/>
        </authorList>
    </citation>
    <scope>NUCLEOTIDE SEQUENCE</scope>
    <source>
        <strain evidence="1">Rice</strain>
        <tissue evidence="1">Whole body</tissue>
    </source>
</reference>
<proteinExistence type="predicted"/>
<dbReference type="EMBL" id="ODYU01008181">
    <property type="protein sequence ID" value="SOQ51565.1"/>
    <property type="molecule type" value="Genomic_DNA"/>
</dbReference>